<proteinExistence type="predicted"/>
<keyword evidence="2" id="KW-0732">Signal</keyword>
<evidence type="ECO:0000259" key="3">
    <source>
        <dbReference type="Pfam" id="PF05239"/>
    </source>
</evidence>
<dbReference type="PANTHER" id="PTHR36505:SF1">
    <property type="entry name" value="BLR1072 PROTEIN"/>
    <property type="match status" value="1"/>
</dbReference>
<name>A0ABV2L1U5_9HYPH</name>
<evidence type="ECO:0000256" key="2">
    <source>
        <dbReference type="SAM" id="SignalP"/>
    </source>
</evidence>
<protein>
    <recommendedName>
        <fullName evidence="3">PRC-barrel domain-containing protein</fullName>
    </recommendedName>
</protein>
<sequence length="216" mass="21519">MFSRLPTAALGASFLAATTLLGGLPALAQATAEAPGQTLANPAPGSLRGSKVIGLPVIGMDHVRVGSVEDLLLASDGRIAAVVIGVGGFLGIGEKLVAVPFDQVAWNLKDVPLTSGPTSVTTPETAPSKAAAAKVTPETMPGADTSRDVLGAVEDMHAGKVGDTTGSTAGATVPKTEPATVMAGGTPVHAEVRMTKAQLTAAPAFSYDAAARKAEK</sequence>
<feature type="region of interest" description="Disordered" evidence="1">
    <location>
        <begin position="115"/>
        <end position="143"/>
    </location>
</feature>
<comment type="caution">
    <text evidence="4">The sequence shown here is derived from an EMBL/GenBank/DDBJ whole genome shotgun (WGS) entry which is preliminary data.</text>
</comment>
<feature type="domain" description="PRC-barrel" evidence="3">
    <location>
        <begin position="46"/>
        <end position="104"/>
    </location>
</feature>
<feature type="chain" id="PRO_5045846883" description="PRC-barrel domain-containing protein" evidence="2">
    <location>
        <begin position="29"/>
        <end position="216"/>
    </location>
</feature>
<gene>
    <name evidence="4" type="ORF">ABID43_001144</name>
</gene>
<reference evidence="4 5" key="1">
    <citation type="submission" date="2024-06" db="EMBL/GenBank/DDBJ databases">
        <title>Genomic Encyclopedia of Type Strains, Phase IV (KMG-IV): sequencing the most valuable type-strain genomes for metagenomic binning, comparative biology and taxonomic classification.</title>
        <authorList>
            <person name="Goeker M."/>
        </authorList>
    </citation>
    <scope>NUCLEOTIDE SEQUENCE [LARGE SCALE GENOMIC DNA]</scope>
    <source>
        <strain evidence="4 5">DSM 21331</strain>
    </source>
</reference>
<dbReference type="SUPFAM" id="SSF50346">
    <property type="entry name" value="PRC-barrel domain"/>
    <property type="match status" value="1"/>
</dbReference>
<organism evidence="4 5">
    <name type="scientific">Methylobacterium goesingense</name>
    <dbReference type="NCBI Taxonomy" id="243690"/>
    <lineage>
        <taxon>Bacteria</taxon>
        <taxon>Pseudomonadati</taxon>
        <taxon>Pseudomonadota</taxon>
        <taxon>Alphaproteobacteria</taxon>
        <taxon>Hyphomicrobiales</taxon>
        <taxon>Methylobacteriaceae</taxon>
        <taxon>Methylobacterium</taxon>
    </lineage>
</organism>
<evidence type="ECO:0000313" key="5">
    <source>
        <dbReference type="Proteomes" id="UP001549145"/>
    </source>
</evidence>
<dbReference type="EMBL" id="JBEPMM010000002">
    <property type="protein sequence ID" value="MET3691619.1"/>
    <property type="molecule type" value="Genomic_DNA"/>
</dbReference>
<dbReference type="PANTHER" id="PTHR36505">
    <property type="entry name" value="BLR1072 PROTEIN"/>
    <property type="match status" value="1"/>
</dbReference>
<accession>A0ABV2L1U5</accession>
<dbReference type="InterPro" id="IPR011033">
    <property type="entry name" value="PRC_barrel-like_sf"/>
</dbReference>
<keyword evidence="5" id="KW-1185">Reference proteome</keyword>
<dbReference type="Proteomes" id="UP001549145">
    <property type="component" value="Unassembled WGS sequence"/>
</dbReference>
<evidence type="ECO:0000313" key="4">
    <source>
        <dbReference type="EMBL" id="MET3691619.1"/>
    </source>
</evidence>
<feature type="signal peptide" evidence="2">
    <location>
        <begin position="1"/>
        <end position="28"/>
    </location>
</feature>
<dbReference type="RefSeq" id="WP_238280364.1">
    <property type="nucleotide sequence ID" value="NZ_BPQL01000084.1"/>
</dbReference>
<dbReference type="Pfam" id="PF05239">
    <property type="entry name" value="PRC"/>
    <property type="match status" value="1"/>
</dbReference>
<dbReference type="Gene3D" id="2.30.30.240">
    <property type="entry name" value="PRC-barrel domain"/>
    <property type="match status" value="1"/>
</dbReference>
<dbReference type="InterPro" id="IPR027275">
    <property type="entry name" value="PRC-brl_dom"/>
</dbReference>
<evidence type="ECO:0000256" key="1">
    <source>
        <dbReference type="SAM" id="MobiDB-lite"/>
    </source>
</evidence>
<feature type="compositionally biased region" description="Polar residues" evidence="1">
    <location>
        <begin position="115"/>
        <end position="125"/>
    </location>
</feature>